<dbReference type="EMBL" id="QJNU01000597">
    <property type="protein sequence ID" value="RYO93028.1"/>
    <property type="molecule type" value="Genomic_DNA"/>
</dbReference>
<dbReference type="EC" id="2.1.2.9" evidence="1"/>
<dbReference type="STRING" id="155417.A0A4Q4T0R3"/>
<dbReference type="InterPro" id="IPR041711">
    <property type="entry name" value="Met-tRNA-FMT_N"/>
</dbReference>
<proteinExistence type="predicted"/>
<dbReference type="SUPFAM" id="SSF53328">
    <property type="entry name" value="Formyltransferase"/>
    <property type="match status" value="1"/>
</dbReference>
<dbReference type="Gene3D" id="3.40.50.12230">
    <property type="match status" value="1"/>
</dbReference>
<evidence type="ECO:0000313" key="3">
    <source>
        <dbReference type="EMBL" id="RYO93028.1"/>
    </source>
</evidence>
<evidence type="ECO:0000259" key="2">
    <source>
        <dbReference type="Pfam" id="PF00551"/>
    </source>
</evidence>
<sequence>MSAFPLPSGHRLHRAYSTTKVSDPLRILFCGSDDFSGASLKALNEEKRKNSDLIQSIDVVVRPGKPTGRGLKEIREPPLKALATELGLPIHERDTFTGWNMPDATNLIVAVSFGLFVPPRLLHAAKYGGLNVHPSLLPYYRGAAPLHRTLLDTADKTGVSLQTLDDKQFDRGMILARQILKWDNDSEYIPEGCTVQQLQDAAAALGAQLLVKGLRDGLHVPPLRDVVEEDPDIRIPTHLPYAPKITSWDRQPPRNQFGAKSLARRQRVIGPLWFMAEGPDGAPKRIIIEQVDLVDCEDKTRTSDVQVEAEGAVSSEQDGRQRYSKWVCRKLRRLYQSKQGEPPELQSKPIRYWTREGDDAIYYSPGNPPFAQRVAYARIPLLKLEGEKAKPAAQVALPFSMMCRLPSTLWRRRRQWTEEIDYVLHVETEVQLLLNFTRKINLLAAANGDPDKLAQTVDVVSEEMDRCNYTLAEINWDFTPRNERLGYSFRKYKY</sequence>
<dbReference type="GO" id="GO:0004479">
    <property type="term" value="F:methionyl-tRNA formyltransferase activity"/>
    <property type="evidence" value="ECO:0007669"/>
    <property type="project" value="UniProtKB-EC"/>
</dbReference>
<keyword evidence="4" id="KW-1185">Reference proteome</keyword>
<gene>
    <name evidence="3" type="ORF">DL764_008048</name>
</gene>
<dbReference type="InterPro" id="IPR036477">
    <property type="entry name" value="Formyl_transf_N_sf"/>
</dbReference>
<comment type="caution">
    <text evidence="3">The sequence shown here is derived from an EMBL/GenBank/DDBJ whole genome shotgun (WGS) entry which is preliminary data.</text>
</comment>
<dbReference type="Proteomes" id="UP000293360">
    <property type="component" value="Unassembled WGS sequence"/>
</dbReference>
<dbReference type="PANTHER" id="PTHR11138">
    <property type="entry name" value="METHIONYL-TRNA FORMYLTRANSFERASE"/>
    <property type="match status" value="1"/>
</dbReference>
<evidence type="ECO:0000313" key="4">
    <source>
        <dbReference type="Proteomes" id="UP000293360"/>
    </source>
</evidence>
<feature type="domain" description="Formyl transferase N-terminal" evidence="2">
    <location>
        <begin position="26"/>
        <end position="180"/>
    </location>
</feature>
<dbReference type="InterPro" id="IPR002376">
    <property type="entry name" value="Formyl_transf_N"/>
</dbReference>
<protein>
    <recommendedName>
        <fullName evidence="1">methionyl-tRNA formyltransferase</fullName>
        <ecNumber evidence="1">2.1.2.9</ecNumber>
    </recommendedName>
</protein>
<dbReference type="Pfam" id="PF00551">
    <property type="entry name" value="Formyl_trans_N"/>
    <property type="match status" value="1"/>
</dbReference>
<dbReference type="AlphaFoldDB" id="A0A4Q4T0R3"/>
<dbReference type="PANTHER" id="PTHR11138:SF5">
    <property type="entry name" value="METHIONYL-TRNA FORMYLTRANSFERASE, MITOCHONDRIAL"/>
    <property type="match status" value="1"/>
</dbReference>
<name>A0A4Q4T0R3_9PEZI</name>
<reference evidence="3 4" key="1">
    <citation type="submission" date="2018-06" db="EMBL/GenBank/DDBJ databases">
        <title>Complete Genomes of Monosporascus.</title>
        <authorList>
            <person name="Robinson A.J."/>
            <person name="Natvig D.O."/>
        </authorList>
    </citation>
    <scope>NUCLEOTIDE SEQUENCE [LARGE SCALE GENOMIC DNA]</scope>
    <source>
        <strain evidence="3 4">CBS 110550</strain>
    </source>
</reference>
<organism evidence="3 4">
    <name type="scientific">Monosporascus ibericus</name>
    <dbReference type="NCBI Taxonomy" id="155417"/>
    <lineage>
        <taxon>Eukaryota</taxon>
        <taxon>Fungi</taxon>
        <taxon>Dikarya</taxon>
        <taxon>Ascomycota</taxon>
        <taxon>Pezizomycotina</taxon>
        <taxon>Sordariomycetes</taxon>
        <taxon>Xylariomycetidae</taxon>
        <taxon>Xylariales</taxon>
        <taxon>Xylariales incertae sedis</taxon>
        <taxon>Monosporascus</taxon>
    </lineage>
</organism>
<dbReference type="GO" id="GO:0005739">
    <property type="term" value="C:mitochondrion"/>
    <property type="evidence" value="ECO:0007669"/>
    <property type="project" value="TreeGrafter"/>
</dbReference>
<dbReference type="CDD" id="cd08646">
    <property type="entry name" value="FMT_core_Met-tRNA-FMT_N"/>
    <property type="match status" value="1"/>
</dbReference>
<accession>A0A4Q4T0R3</accession>
<evidence type="ECO:0000256" key="1">
    <source>
        <dbReference type="ARBA" id="ARBA00012261"/>
    </source>
</evidence>
<dbReference type="OrthoDB" id="10268103at2759"/>